<evidence type="ECO:0000313" key="6">
    <source>
        <dbReference type="Proteomes" id="UP000258102"/>
    </source>
</evidence>
<dbReference type="Pfam" id="PF12625">
    <property type="entry name" value="Arabinose_bd"/>
    <property type="match status" value="1"/>
</dbReference>
<dbReference type="PRINTS" id="PR00032">
    <property type="entry name" value="HTHARAC"/>
</dbReference>
<dbReference type="Pfam" id="PF12833">
    <property type="entry name" value="HTH_18"/>
    <property type="match status" value="1"/>
</dbReference>
<evidence type="ECO:0000256" key="2">
    <source>
        <dbReference type="ARBA" id="ARBA00023125"/>
    </source>
</evidence>
<dbReference type="Gene3D" id="1.10.10.60">
    <property type="entry name" value="Homeodomain-like"/>
    <property type="match status" value="1"/>
</dbReference>
<evidence type="ECO:0000313" key="5">
    <source>
        <dbReference type="EMBL" id="AXR04123.1"/>
    </source>
</evidence>
<gene>
    <name evidence="5" type="ORF">D0511_19445</name>
</gene>
<dbReference type="GO" id="GO:0005829">
    <property type="term" value="C:cytosol"/>
    <property type="evidence" value="ECO:0007669"/>
    <property type="project" value="TreeGrafter"/>
</dbReference>
<sequence>MQYFVRSASLSGYVELVNELGGDPIALLTAADIIPAQLNNPDNMILYHQLGDLLENSAKHLNFPTFGAALSLKQNITTIGLIGAYMCQQNTIGDALKVARRYTYMHAQGASFDIVEEATDYCMIKFELLIDKEHHYTQLVQLSLGLIFRVIQDMVGNNWKADCIYFRQPNPFFNNHDFLAVCKQKIQFEQEMDALRFPSKVLMYKPQMPINLINDIIANQFRQNDPTTEPINVAVIRHAINMLLSTGDCNKKNIALSLGLHPKKLERTLQEHQTSYRDLLEETRKEIALRMLQLGDVSMTTLALNLGYSELSAFSRSFKTWFGVSPNHYKNRVKDIQ</sequence>
<keyword evidence="3" id="KW-0804">Transcription</keyword>
<evidence type="ECO:0000256" key="1">
    <source>
        <dbReference type="ARBA" id="ARBA00023015"/>
    </source>
</evidence>
<name>A0AAD0RLM3_PSEO7</name>
<dbReference type="PROSITE" id="PS01124">
    <property type="entry name" value="HTH_ARAC_FAMILY_2"/>
    <property type="match status" value="1"/>
</dbReference>
<dbReference type="InterPro" id="IPR032687">
    <property type="entry name" value="AraC-type_N"/>
</dbReference>
<dbReference type="SUPFAM" id="SSF46689">
    <property type="entry name" value="Homeodomain-like"/>
    <property type="match status" value="1"/>
</dbReference>
<dbReference type="GO" id="GO:0003700">
    <property type="term" value="F:DNA-binding transcription factor activity"/>
    <property type="evidence" value="ECO:0007669"/>
    <property type="project" value="InterPro"/>
</dbReference>
<reference evidence="5 6" key="1">
    <citation type="submission" date="2018-08" db="EMBL/GenBank/DDBJ databases">
        <title>Whole Genome Sequences of Two Pseudoalteromonas piscicida Strains, DE1-A and DE2-A, which Exhibit Strong Antibacterial Activity against Vibrio vulnificus.</title>
        <authorList>
            <person name="Richards G.P."/>
            <person name="Needleman D.S."/>
            <person name="Watson M.A."/>
            <person name="Polson S.W."/>
        </authorList>
    </citation>
    <scope>NUCLEOTIDE SEQUENCE [LARGE SCALE GENOMIC DNA]</scope>
    <source>
        <strain evidence="5 6">DE2-A</strain>
    </source>
</reference>
<dbReference type="AlphaFoldDB" id="A0AAD0RLM3"/>
<protein>
    <submittedName>
        <fullName evidence="5">AraC family transcriptional regulator</fullName>
    </submittedName>
</protein>
<dbReference type="SMART" id="SM00342">
    <property type="entry name" value="HTH_ARAC"/>
    <property type="match status" value="1"/>
</dbReference>
<dbReference type="Proteomes" id="UP000258102">
    <property type="component" value="Chromosome 2"/>
</dbReference>
<evidence type="ECO:0000256" key="3">
    <source>
        <dbReference type="ARBA" id="ARBA00023163"/>
    </source>
</evidence>
<organism evidence="5 6">
    <name type="scientific">Pseudoalteromonas piscicida</name>
    <dbReference type="NCBI Taxonomy" id="43662"/>
    <lineage>
        <taxon>Bacteria</taxon>
        <taxon>Pseudomonadati</taxon>
        <taxon>Pseudomonadota</taxon>
        <taxon>Gammaproteobacteria</taxon>
        <taxon>Alteromonadales</taxon>
        <taxon>Pseudoalteromonadaceae</taxon>
        <taxon>Pseudoalteromonas</taxon>
    </lineage>
</organism>
<dbReference type="PANTHER" id="PTHR47894">
    <property type="entry name" value="HTH-TYPE TRANSCRIPTIONAL REGULATOR GADX"/>
    <property type="match status" value="1"/>
</dbReference>
<dbReference type="EMBL" id="CP031762">
    <property type="protein sequence ID" value="AXR04123.1"/>
    <property type="molecule type" value="Genomic_DNA"/>
</dbReference>
<feature type="domain" description="HTH araC/xylS-type" evidence="4">
    <location>
        <begin position="234"/>
        <end position="332"/>
    </location>
</feature>
<accession>A0AAD0RLM3</accession>
<keyword evidence="1" id="KW-0805">Transcription regulation</keyword>
<evidence type="ECO:0000259" key="4">
    <source>
        <dbReference type="PROSITE" id="PS01124"/>
    </source>
</evidence>
<dbReference type="PANTHER" id="PTHR47894:SF4">
    <property type="entry name" value="HTH-TYPE TRANSCRIPTIONAL REGULATOR GADX"/>
    <property type="match status" value="1"/>
</dbReference>
<proteinExistence type="predicted"/>
<dbReference type="RefSeq" id="WP_117333132.1">
    <property type="nucleotide sequence ID" value="NZ_CP031760.1"/>
</dbReference>
<keyword evidence="2" id="KW-0238">DNA-binding</keyword>
<dbReference type="InterPro" id="IPR009057">
    <property type="entry name" value="Homeodomain-like_sf"/>
</dbReference>
<dbReference type="InterPro" id="IPR018060">
    <property type="entry name" value="HTH_AraC"/>
</dbReference>
<dbReference type="GO" id="GO:0000976">
    <property type="term" value="F:transcription cis-regulatory region binding"/>
    <property type="evidence" value="ECO:0007669"/>
    <property type="project" value="TreeGrafter"/>
</dbReference>
<dbReference type="InterPro" id="IPR020449">
    <property type="entry name" value="Tscrpt_reg_AraC-type_HTH"/>
</dbReference>